<dbReference type="InterPro" id="IPR029058">
    <property type="entry name" value="AB_hydrolase_fold"/>
</dbReference>
<reference evidence="8" key="1">
    <citation type="submission" date="2025-08" db="UniProtKB">
        <authorList>
            <consortium name="RefSeq"/>
        </authorList>
    </citation>
    <scope>IDENTIFICATION</scope>
    <source>
        <tissue evidence="8">Whole body</tissue>
    </source>
</reference>
<dbReference type="Proteomes" id="UP000694925">
    <property type="component" value="Unplaced"/>
</dbReference>
<sequence length="478" mass="54704">MIRLSFLILLYFASRPGDAVGLHGFHYHGLEEPEAVNRATENITEGWIQQPLDHFNSHDNRTWWMRYLKNSHFYKEGGPILIMIGGEWEISNGFLEAGLMYELASKHNATMYYTEHRYYGKSRPTPNISSSNLQYLSVDQALADLAYFIQSRKNLEGFENSTVIVFGGSYAGGMASWARLKYPHLIQGALASSAPVFSKPDFFEYYEVVAESLRKYSQKCVDEIKAAFDGIEKLIFTDKDGLQKLKTYFNLCDPIEFSPDDLGYLMNTLAETFAGIVQYDKVTNGRTMIAATCEKMTASNLGSPIERLARLVSSNNCFPSSYKKFVKVYANETWDAQSDIMRLWYYQTCTEFGNYQTSNSKNSIFGTLFPLRYYIDICTDFYGKYYNMDFLKGRVKRTNLMYGGLHPDLRRVIFTNGEIDPWHPLSLLSSNLDQQVYGILIKNSSHCRDLYTDTPTDGQELLKARAQVRSIISSWISS</sequence>
<dbReference type="Gene3D" id="3.40.50.1820">
    <property type="entry name" value="alpha/beta hydrolase"/>
    <property type="match status" value="1"/>
</dbReference>
<evidence type="ECO:0000256" key="5">
    <source>
        <dbReference type="ARBA" id="ARBA00023180"/>
    </source>
</evidence>
<proteinExistence type="inferred from homology"/>
<keyword evidence="4" id="KW-0378">Hydrolase</keyword>
<dbReference type="PANTHER" id="PTHR11010:SF5">
    <property type="entry name" value="RE36938P-RELATED"/>
    <property type="match status" value="1"/>
</dbReference>
<evidence type="ECO:0000256" key="4">
    <source>
        <dbReference type="ARBA" id="ARBA00022801"/>
    </source>
</evidence>
<dbReference type="SUPFAM" id="SSF53474">
    <property type="entry name" value="alpha/beta-Hydrolases"/>
    <property type="match status" value="1"/>
</dbReference>
<dbReference type="FunFam" id="1.20.120.980:FF:000003">
    <property type="entry name" value="Serine protease 16"/>
    <property type="match status" value="1"/>
</dbReference>
<dbReference type="GO" id="GO:0006508">
    <property type="term" value="P:proteolysis"/>
    <property type="evidence" value="ECO:0007669"/>
    <property type="project" value="UniProtKB-KW"/>
</dbReference>
<keyword evidence="5" id="KW-0325">Glycoprotein</keyword>
<dbReference type="KEGG" id="ccal:108629622"/>
<dbReference type="InterPro" id="IPR008758">
    <property type="entry name" value="Peptidase_S28"/>
</dbReference>
<keyword evidence="7" id="KW-1185">Reference proteome</keyword>
<organism evidence="7 8">
    <name type="scientific">Ceratina calcarata</name>
    <dbReference type="NCBI Taxonomy" id="156304"/>
    <lineage>
        <taxon>Eukaryota</taxon>
        <taxon>Metazoa</taxon>
        <taxon>Ecdysozoa</taxon>
        <taxon>Arthropoda</taxon>
        <taxon>Hexapoda</taxon>
        <taxon>Insecta</taxon>
        <taxon>Pterygota</taxon>
        <taxon>Neoptera</taxon>
        <taxon>Endopterygota</taxon>
        <taxon>Hymenoptera</taxon>
        <taxon>Apocrita</taxon>
        <taxon>Aculeata</taxon>
        <taxon>Apoidea</taxon>
        <taxon>Anthophila</taxon>
        <taxon>Apidae</taxon>
        <taxon>Ceratina</taxon>
        <taxon>Zadontomerus</taxon>
    </lineage>
</organism>
<gene>
    <name evidence="8" type="primary">LOC108629622</name>
</gene>
<dbReference type="GO" id="GO:0070008">
    <property type="term" value="F:serine-type exopeptidase activity"/>
    <property type="evidence" value="ECO:0007669"/>
    <property type="project" value="InterPro"/>
</dbReference>
<accession>A0AAJ7NC36</accession>
<evidence type="ECO:0000313" key="8">
    <source>
        <dbReference type="RefSeq" id="XP_017887879.1"/>
    </source>
</evidence>
<feature type="signal peptide" evidence="6">
    <location>
        <begin position="1"/>
        <end position="19"/>
    </location>
</feature>
<dbReference type="GO" id="GO:0008239">
    <property type="term" value="F:dipeptidyl-peptidase activity"/>
    <property type="evidence" value="ECO:0007669"/>
    <property type="project" value="TreeGrafter"/>
</dbReference>
<dbReference type="AlphaFoldDB" id="A0AAJ7NC36"/>
<dbReference type="GeneID" id="108629622"/>
<evidence type="ECO:0000313" key="7">
    <source>
        <dbReference type="Proteomes" id="UP000694925"/>
    </source>
</evidence>
<feature type="chain" id="PRO_5042469471" evidence="6">
    <location>
        <begin position="20"/>
        <end position="478"/>
    </location>
</feature>
<name>A0AAJ7NC36_9HYME</name>
<keyword evidence="3 6" id="KW-0732">Signal</keyword>
<dbReference type="RefSeq" id="XP_017887879.1">
    <property type="nucleotide sequence ID" value="XM_018032390.1"/>
</dbReference>
<evidence type="ECO:0000256" key="1">
    <source>
        <dbReference type="ARBA" id="ARBA00011079"/>
    </source>
</evidence>
<dbReference type="InterPro" id="IPR042269">
    <property type="entry name" value="Ser_carbopepase_S28_SKS"/>
</dbReference>
<dbReference type="Pfam" id="PF05577">
    <property type="entry name" value="Peptidase_S28"/>
    <property type="match status" value="1"/>
</dbReference>
<protein>
    <submittedName>
        <fullName evidence="8">Serine protease K12H4.7</fullName>
    </submittedName>
</protein>
<dbReference type="Gene3D" id="1.20.120.980">
    <property type="entry name" value="Serine carboxypeptidase S28, SKS domain"/>
    <property type="match status" value="1"/>
</dbReference>
<comment type="similarity">
    <text evidence="1">Belongs to the peptidase S28 family.</text>
</comment>
<dbReference type="PANTHER" id="PTHR11010">
    <property type="entry name" value="PROTEASE S28 PRO-X CARBOXYPEPTIDASE-RELATED"/>
    <property type="match status" value="1"/>
</dbReference>
<evidence type="ECO:0000256" key="6">
    <source>
        <dbReference type="SAM" id="SignalP"/>
    </source>
</evidence>
<evidence type="ECO:0000256" key="3">
    <source>
        <dbReference type="ARBA" id="ARBA00022729"/>
    </source>
</evidence>
<evidence type="ECO:0000256" key="2">
    <source>
        <dbReference type="ARBA" id="ARBA00022670"/>
    </source>
</evidence>
<keyword evidence="2 8" id="KW-0645">Protease</keyword>